<evidence type="ECO:0000313" key="3">
    <source>
        <dbReference type="Proteomes" id="UP000035651"/>
    </source>
</evidence>
<dbReference type="InterPro" id="IPR011990">
    <property type="entry name" value="TPR-like_helical_dom_sf"/>
</dbReference>
<dbReference type="SUPFAM" id="SSF48452">
    <property type="entry name" value="TPR-like"/>
    <property type="match status" value="3"/>
</dbReference>
<keyword evidence="3" id="KW-1185">Reference proteome</keyword>
<protein>
    <submittedName>
        <fullName evidence="2">Uncharacterized protein</fullName>
    </submittedName>
</protein>
<dbReference type="AlphaFoldDB" id="A0A0H3WRH6"/>
<dbReference type="STRING" id="656179.AB870_12850"/>
<dbReference type="Gene3D" id="1.25.40.10">
    <property type="entry name" value="Tetratricopeptide repeat domain"/>
    <property type="match status" value="2"/>
</dbReference>
<accession>A0A0H3WRH6</accession>
<sequence>MGLTHSTATRYQLVAPAPRSHQIDVVDAAEIDVTNDQAALAAHEAIANTPELRQFCDLVFDGVDTAACRKALATLVLCKRADAQHQGTGSIPGNREGALVLLAERLSPAGKEALQRLLGGTAGNNGFAKYLSEPDGLCLAGHACWRQGKDNVLAGARAKAAEDYETAGDVYKLAGRASWAADAYRQAAEIHMQAARYELAAEIYKMAAGVYTHAKRLPQAAEAYGMASRAHWCAGQPELAAETGLMSGEVCMMGAETLAADDRNEACLMATFAFSMAAQIYAENHLPEKSVEAGTKAIQAILGIDPQEGGADAYTSIAHAYKAVAKAYARAGLNEKAAEVELCAAKNYWNAADAHRQAGQYEKAAKAQRQAAGAYKAAGMSYKQADRHNEAVESFLMAAQAHLRAAETYGRNAQIAKSYLAAAALYAEAGNGERAAATYMLAAAASEQAGWFSTAAKAFSSAAKFYRCLNRHDRAEDAYRMAAKNYMAVAKASTDAGWRLQAADARLQAAKAYAQASLPKEAAAACREAETAYIKAGRPERAAQASAQASRFDIRASGPQLSRAEVIKAINEAIASRQEGLKKGMRSGEITLRMEECRDIFSFVDFDAGADVEWCLVSRGGEKNIYDFVTASTAISMQNVHPILRRELREGDVLQGHDVLAPLLTASPVEPEGLEAAMDEPIAAPEDTANSSTNVPSQK</sequence>
<proteinExistence type="predicted"/>
<reference evidence="2" key="1">
    <citation type="submission" date="2016-06" db="EMBL/GenBank/DDBJ databases">
        <title>Complete Genome Sequence of Pandoraea faecigallinarum DSM-23572.</title>
        <authorList>
            <person name="Yong D."/>
            <person name="Ee R."/>
            <person name="Lim Y.-L."/>
            <person name="Yin W.-F."/>
            <person name="Chan K.-G."/>
        </authorList>
    </citation>
    <scope>NUCLEOTIDE SEQUENCE</scope>
    <source>
        <strain evidence="2">DSM 23572</strain>
    </source>
</reference>
<dbReference type="EMBL" id="CP011807">
    <property type="protein sequence ID" value="AKM30804.1"/>
    <property type="molecule type" value="Genomic_DNA"/>
</dbReference>
<gene>
    <name evidence="2" type="ORF">AB870_12850</name>
</gene>
<feature type="region of interest" description="Disordered" evidence="1">
    <location>
        <begin position="670"/>
        <end position="699"/>
    </location>
</feature>
<evidence type="ECO:0000256" key="1">
    <source>
        <dbReference type="SAM" id="MobiDB-lite"/>
    </source>
</evidence>
<dbReference type="Proteomes" id="UP000035651">
    <property type="component" value="Chromosome"/>
</dbReference>
<organism evidence="2 3">
    <name type="scientific">Pandoraea faecigallinarum</name>
    <dbReference type="NCBI Taxonomy" id="656179"/>
    <lineage>
        <taxon>Bacteria</taxon>
        <taxon>Pseudomonadati</taxon>
        <taxon>Pseudomonadota</taxon>
        <taxon>Betaproteobacteria</taxon>
        <taxon>Burkholderiales</taxon>
        <taxon>Burkholderiaceae</taxon>
        <taxon>Pandoraea</taxon>
    </lineage>
</organism>
<dbReference type="PATRIC" id="fig|656179.3.peg.2734"/>
<feature type="compositionally biased region" description="Polar residues" evidence="1">
    <location>
        <begin position="688"/>
        <end position="699"/>
    </location>
</feature>
<name>A0A0H3WRH6_9BURK</name>
<dbReference type="KEGG" id="pfg:AB870_12850"/>
<dbReference type="RefSeq" id="WP_047906631.1">
    <property type="nucleotide sequence ID" value="NZ_CP011807.3"/>
</dbReference>
<evidence type="ECO:0000313" key="2">
    <source>
        <dbReference type="EMBL" id="AKM30804.1"/>
    </source>
</evidence>